<keyword evidence="7" id="KW-1185">Reference proteome</keyword>
<dbReference type="RefSeq" id="WP_185661436.1">
    <property type="nucleotide sequence ID" value="NZ_CAWPOO010000013.1"/>
</dbReference>
<reference evidence="6 7" key="1">
    <citation type="submission" date="2020-07" db="EMBL/GenBank/DDBJ databases">
        <authorList>
            <person name="Feng X."/>
        </authorList>
    </citation>
    <scope>NUCLEOTIDE SEQUENCE [LARGE SCALE GENOMIC DNA]</scope>
    <source>
        <strain evidence="6 7">JCM23202</strain>
    </source>
</reference>
<comment type="similarity">
    <text evidence="1 4">Belongs to the cyclophilin-type PPIase family.</text>
</comment>
<dbReference type="PANTHER" id="PTHR45625">
    <property type="entry name" value="PEPTIDYL-PROLYL CIS-TRANS ISOMERASE-RELATED"/>
    <property type="match status" value="1"/>
</dbReference>
<dbReference type="InterPro" id="IPR044666">
    <property type="entry name" value="Cyclophilin_A-like"/>
</dbReference>
<sequence>MCSIRTSNLYLIISAGLLLAALSGCAKKETQYHATIRTNMGEIVVRLFETDAPKTVKNFMDLADGTRFLKDGESVAQAKPFYDGLIFHRVIPDFMIQGGDPLGTGMGGPGYTFEDETYTPGLPMNGVIETEERAKYVFQNVVAPHLREYRGESPIEFIADLYSKMEEARGYEPMFEIQVQEVLDALEYQEPLLDKGELLNHVDYGTLCMANSGPNTNGSQFFIVTNKEGTPWLDGKHTVFGKVISGMEVAEAISKVETDPNDKPLEDVIIESIRVAPVEVEVEKRSSTE</sequence>
<dbReference type="InterPro" id="IPR002130">
    <property type="entry name" value="Cyclophilin-type_PPIase_dom"/>
</dbReference>
<keyword evidence="3 4" id="KW-0413">Isomerase</keyword>
<dbReference type="InterPro" id="IPR029000">
    <property type="entry name" value="Cyclophilin-like_dom_sf"/>
</dbReference>
<comment type="caution">
    <text evidence="6">The sequence shown here is derived from an EMBL/GenBank/DDBJ whole genome shotgun (WGS) entry which is preliminary data.</text>
</comment>
<dbReference type="CDD" id="cd00317">
    <property type="entry name" value="cyclophilin"/>
    <property type="match status" value="1"/>
</dbReference>
<dbReference type="PROSITE" id="PS00170">
    <property type="entry name" value="CSA_PPIASE_1"/>
    <property type="match status" value="1"/>
</dbReference>
<dbReference type="PROSITE" id="PS51257">
    <property type="entry name" value="PROKAR_LIPOPROTEIN"/>
    <property type="match status" value="1"/>
</dbReference>
<dbReference type="SUPFAM" id="SSF50891">
    <property type="entry name" value="Cyclophilin-like"/>
    <property type="match status" value="1"/>
</dbReference>
<dbReference type="EC" id="5.2.1.8" evidence="4"/>
<feature type="signal peptide" evidence="4">
    <location>
        <begin position="1"/>
        <end position="26"/>
    </location>
</feature>
<dbReference type="AlphaFoldDB" id="A0A7X1B8C6"/>
<feature type="chain" id="PRO_5031590030" description="Peptidyl-prolyl cis-trans isomerase" evidence="4">
    <location>
        <begin position="27"/>
        <end position="289"/>
    </location>
</feature>
<dbReference type="PROSITE" id="PS50072">
    <property type="entry name" value="CSA_PPIASE_2"/>
    <property type="match status" value="1"/>
</dbReference>
<accession>A0A7X1B8C6</accession>
<dbReference type="GO" id="GO:0003755">
    <property type="term" value="F:peptidyl-prolyl cis-trans isomerase activity"/>
    <property type="evidence" value="ECO:0007669"/>
    <property type="project" value="UniProtKB-UniRule"/>
</dbReference>
<keyword evidence="2 4" id="KW-0697">Rotamase</keyword>
<evidence type="ECO:0000313" key="7">
    <source>
        <dbReference type="Proteomes" id="UP000526501"/>
    </source>
</evidence>
<dbReference type="PRINTS" id="PR00153">
    <property type="entry name" value="CSAPPISMRASE"/>
</dbReference>
<evidence type="ECO:0000256" key="2">
    <source>
        <dbReference type="ARBA" id="ARBA00023110"/>
    </source>
</evidence>
<dbReference type="Gene3D" id="2.40.100.10">
    <property type="entry name" value="Cyclophilin-like"/>
    <property type="match status" value="2"/>
</dbReference>
<name>A0A7X1B8C6_9BACT</name>
<evidence type="ECO:0000259" key="5">
    <source>
        <dbReference type="PROSITE" id="PS50072"/>
    </source>
</evidence>
<dbReference type="PANTHER" id="PTHR45625:SF4">
    <property type="entry name" value="PEPTIDYLPROLYL ISOMERASE DOMAIN AND WD REPEAT-CONTAINING PROTEIN 1"/>
    <property type="match status" value="1"/>
</dbReference>
<evidence type="ECO:0000313" key="6">
    <source>
        <dbReference type="EMBL" id="MBC2607559.1"/>
    </source>
</evidence>
<dbReference type="EMBL" id="JACHVC010000013">
    <property type="protein sequence ID" value="MBC2607559.1"/>
    <property type="molecule type" value="Genomic_DNA"/>
</dbReference>
<feature type="domain" description="PPIase cyclophilin-type" evidence="5">
    <location>
        <begin position="38"/>
        <end position="275"/>
    </location>
</feature>
<evidence type="ECO:0000256" key="4">
    <source>
        <dbReference type="RuleBase" id="RU363019"/>
    </source>
</evidence>
<dbReference type="Proteomes" id="UP000526501">
    <property type="component" value="Unassembled WGS sequence"/>
</dbReference>
<comment type="function">
    <text evidence="4">PPIases accelerate the folding of proteins. It catalyzes the cis-trans isomerization of proline imidic peptide bonds in oligopeptides.</text>
</comment>
<dbReference type="Pfam" id="PF00160">
    <property type="entry name" value="Pro_isomerase"/>
    <property type="match status" value="1"/>
</dbReference>
<proteinExistence type="inferred from homology"/>
<gene>
    <name evidence="6" type="ORF">H5P27_16015</name>
</gene>
<comment type="catalytic activity">
    <reaction evidence="4">
        <text>[protein]-peptidylproline (omega=180) = [protein]-peptidylproline (omega=0)</text>
        <dbReference type="Rhea" id="RHEA:16237"/>
        <dbReference type="Rhea" id="RHEA-COMP:10747"/>
        <dbReference type="Rhea" id="RHEA-COMP:10748"/>
        <dbReference type="ChEBI" id="CHEBI:83833"/>
        <dbReference type="ChEBI" id="CHEBI:83834"/>
        <dbReference type="EC" id="5.2.1.8"/>
    </reaction>
</comment>
<evidence type="ECO:0000256" key="1">
    <source>
        <dbReference type="ARBA" id="ARBA00007365"/>
    </source>
</evidence>
<dbReference type="InterPro" id="IPR020892">
    <property type="entry name" value="Cyclophilin-type_PPIase_CS"/>
</dbReference>
<keyword evidence="4" id="KW-0732">Signal</keyword>
<evidence type="ECO:0000256" key="3">
    <source>
        <dbReference type="ARBA" id="ARBA00023235"/>
    </source>
</evidence>
<dbReference type="GO" id="GO:0006457">
    <property type="term" value="P:protein folding"/>
    <property type="evidence" value="ECO:0007669"/>
    <property type="project" value="InterPro"/>
</dbReference>
<organism evidence="6 7">
    <name type="scientific">Pelagicoccus albus</name>
    <dbReference type="NCBI Taxonomy" id="415222"/>
    <lineage>
        <taxon>Bacteria</taxon>
        <taxon>Pseudomonadati</taxon>
        <taxon>Verrucomicrobiota</taxon>
        <taxon>Opitutia</taxon>
        <taxon>Puniceicoccales</taxon>
        <taxon>Pelagicoccaceae</taxon>
        <taxon>Pelagicoccus</taxon>
    </lineage>
</organism>
<protein>
    <recommendedName>
        <fullName evidence="4">Peptidyl-prolyl cis-trans isomerase</fullName>
        <shortName evidence="4">PPIase</shortName>
        <ecNumber evidence="4">5.2.1.8</ecNumber>
    </recommendedName>
</protein>